<dbReference type="InterPro" id="IPR005828">
    <property type="entry name" value="MFS_sugar_transport-like"/>
</dbReference>
<dbReference type="InterPro" id="IPR036259">
    <property type="entry name" value="MFS_trans_sf"/>
</dbReference>
<feature type="transmembrane region" description="Helical" evidence="9">
    <location>
        <begin position="120"/>
        <end position="147"/>
    </location>
</feature>
<keyword evidence="6" id="KW-0769">Symport</keyword>
<feature type="transmembrane region" description="Helical" evidence="9">
    <location>
        <begin position="282"/>
        <end position="303"/>
    </location>
</feature>
<feature type="transmembrane region" description="Helical" evidence="9">
    <location>
        <begin position="337"/>
        <end position="360"/>
    </location>
</feature>
<keyword evidence="4" id="KW-1003">Cell membrane</keyword>
<dbReference type="Pfam" id="PF07690">
    <property type="entry name" value="MFS_1"/>
    <property type="match status" value="1"/>
</dbReference>
<gene>
    <name evidence="11" type="ORF">KM92DES2_10240</name>
</gene>
<feature type="transmembrane region" description="Helical" evidence="9">
    <location>
        <begin position="159"/>
        <end position="186"/>
    </location>
</feature>
<dbReference type="InterPro" id="IPR020846">
    <property type="entry name" value="MFS_dom"/>
</dbReference>
<dbReference type="InterPro" id="IPR051084">
    <property type="entry name" value="H+-coupled_symporters"/>
</dbReference>
<dbReference type="InterPro" id="IPR011701">
    <property type="entry name" value="MFS"/>
</dbReference>
<dbReference type="PROSITE" id="PS50850">
    <property type="entry name" value="MFS"/>
    <property type="match status" value="1"/>
</dbReference>
<comment type="similarity">
    <text evidence="2">Belongs to the major facilitator superfamily. Metabolite:H+ Symporter (MHS) family (TC 2.A.1.6) family.</text>
</comment>
<organism evidence="11">
    <name type="scientific">uncultured Desulfovibrio sp</name>
    <dbReference type="NCBI Taxonomy" id="167968"/>
    <lineage>
        <taxon>Bacteria</taxon>
        <taxon>Pseudomonadati</taxon>
        <taxon>Thermodesulfobacteriota</taxon>
        <taxon>Desulfovibrionia</taxon>
        <taxon>Desulfovibrionales</taxon>
        <taxon>Desulfovibrionaceae</taxon>
        <taxon>Desulfovibrio</taxon>
        <taxon>environmental samples</taxon>
    </lineage>
</organism>
<evidence type="ECO:0000259" key="10">
    <source>
        <dbReference type="PROSITE" id="PS50850"/>
    </source>
</evidence>
<dbReference type="AlphaFoldDB" id="A0A212IZ62"/>
<dbReference type="Gene3D" id="1.20.1250.20">
    <property type="entry name" value="MFS general substrate transporter like domains"/>
    <property type="match status" value="2"/>
</dbReference>
<protein>
    <recommendedName>
        <fullName evidence="10">Major facilitator superfamily (MFS) profile domain-containing protein</fullName>
    </recommendedName>
</protein>
<evidence type="ECO:0000256" key="1">
    <source>
        <dbReference type="ARBA" id="ARBA00004651"/>
    </source>
</evidence>
<evidence type="ECO:0000256" key="9">
    <source>
        <dbReference type="SAM" id="Phobius"/>
    </source>
</evidence>
<dbReference type="PROSITE" id="PS00217">
    <property type="entry name" value="SUGAR_TRANSPORT_2"/>
    <property type="match status" value="1"/>
</dbReference>
<evidence type="ECO:0000256" key="8">
    <source>
        <dbReference type="ARBA" id="ARBA00023136"/>
    </source>
</evidence>
<feature type="transmembrane region" description="Helical" evidence="9">
    <location>
        <begin position="402"/>
        <end position="423"/>
    </location>
</feature>
<feature type="transmembrane region" description="Helical" evidence="9">
    <location>
        <begin position="60"/>
        <end position="82"/>
    </location>
</feature>
<evidence type="ECO:0000313" key="11">
    <source>
        <dbReference type="EMBL" id="SBV92235.1"/>
    </source>
</evidence>
<feature type="domain" description="Major facilitator superfamily (MFS) profile" evidence="10">
    <location>
        <begin position="21"/>
        <end position="431"/>
    </location>
</feature>
<dbReference type="EMBL" id="FLUP01000001">
    <property type="protein sequence ID" value="SBV92235.1"/>
    <property type="molecule type" value="Genomic_DNA"/>
</dbReference>
<keyword evidence="8 9" id="KW-0472">Membrane</keyword>
<dbReference type="GO" id="GO:0005886">
    <property type="term" value="C:plasma membrane"/>
    <property type="evidence" value="ECO:0007669"/>
    <property type="project" value="UniProtKB-SubCell"/>
</dbReference>
<evidence type="ECO:0000256" key="5">
    <source>
        <dbReference type="ARBA" id="ARBA00022692"/>
    </source>
</evidence>
<dbReference type="InterPro" id="IPR005829">
    <property type="entry name" value="Sugar_transporter_CS"/>
</dbReference>
<dbReference type="Pfam" id="PF00083">
    <property type="entry name" value="Sugar_tr"/>
    <property type="match status" value="1"/>
</dbReference>
<evidence type="ECO:0000256" key="3">
    <source>
        <dbReference type="ARBA" id="ARBA00022448"/>
    </source>
</evidence>
<dbReference type="PANTHER" id="PTHR43528">
    <property type="entry name" value="ALPHA-KETOGLUTARATE PERMEASE"/>
    <property type="match status" value="1"/>
</dbReference>
<dbReference type="PANTHER" id="PTHR43528:SF1">
    <property type="entry name" value="ALPHA-KETOGLUTARATE PERMEASE"/>
    <property type="match status" value="1"/>
</dbReference>
<evidence type="ECO:0000256" key="6">
    <source>
        <dbReference type="ARBA" id="ARBA00022847"/>
    </source>
</evidence>
<keyword evidence="7 9" id="KW-1133">Transmembrane helix</keyword>
<dbReference type="GO" id="GO:0015293">
    <property type="term" value="F:symporter activity"/>
    <property type="evidence" value="ECO:0007669"/>
    <property type="project" value="UniProtKB-KW"/>
</dbReference>
<comment type="subcellular location">
    <subcellularLocation>
        <location evidence="1">Cell membrane</location>
        <topology evidence="1">Multi-pass membrane protein</topology>
    </subcellularLocation>
</comment>
<name>A0A212IZ62_9BACT</name>
<feature type="transmembrane region" description="Helical" evidence="9">
    <location>
        <begin position="249"/>
        <end position="270"/>
    </location>
</feature>
<feature type="transmembrane region" description="Helical" evidence="9">
    <location>
        <begin position="310"/>
        <end position="331"/>
    </location>
</feature>
<keyword evidence="5 9" id="KW-0812">Transmembrane</keyword>
<accession>A0A212IZ62</accession>
<keyword evidence="3" id="KW-0813">Transport</keyword>
<sequence>MTQTDTTSPVEEQKLREAKKATAAAAFGTFLEYYDFSVYGYCAARISKEFFPSDNPTVSLLSTLAVFGLAFIVRPLGGLFFGHIGDRYGRKLSLVATVVLIGVACTAIGCLPTYDQIGIAAPILLILCRILQGFSAGGEIGSAASYIREWAPAERRSLYLSFVPSVANLGKAGAAGLTGLAAYLFVGESASWAWRVPFLVAMPLMLGCLWMRLKIEDTPDFTNMKNEGKLSEAPIKELIRQYPASLCKLFMYSLVQNVGTYCGTVYVAIYMRTVLKMPATEVGFIVLIAVTCAALFIPVFGLITDRVGPVKTLVACYVCYIVLSYPCYAIMGKGFGMAIFALVTTMIPYALCQAGSYSMYPELLPPRVRSTGVSFGHSMGAVLGGATTPFLATWLISKFNDIMIPAYILIFVGALGLVNLLILKKADPAEGRRFR</sequence>
<dbReference type="RefSeq" id="WP_192111551.1">
    <property type="nucleotide sequence ID" value="NZ_LT598928.1"/>
</dbReference>
<evidence type="ECO:0000256" key="2">
    <source>
        <dbReference type="ARBA" id="ARBA00008240"/>
    </source>
</evidence>
<evidence type="ECO:0000256" key="7">
    <source>
        <dbReference type="ARBA" id="ARBA00022989"/>
    </source>
</evidence>
<feature type="transmembrane region" description="Helical" evidence="9">
    <location>
        <begin position="372"/>
        <end position="396"/>
    </location>
</feature>
<evidence type="ECO:0000256" key="4">
    <source>
        <dbReference type="ARBA" id="ARBA00022475"/>
    </source>
</evidence>
<proteinExistence type="inferred from homology"/>
<feature type="transmembrane region" description="Helical" evidence="9">
    <location>
        <begin position="94"/>
        <end position="114"/>
    </location>
</feature>
<dbReference type="SUPFAM" id="SSF103473">
    <property type="entry name" value="MFS general substrate transporter"/>
    <property type="match status" value="1"/>
</dbReference>
<feature type="transmembrane region" description="Helical" evidence="9">
    <location>
        <begin position="192"/>
        <end position="211"/>
    </location>
</feature>
<reference evidence="11" key="1">
    <citation type="submission" date="2016-04" db="EMBL/GenBank/DDBJ databases">
        <authorList>
            <person name="Evans L.H."/>
            <person name="Alamgir A."/>
            <person name="Owens N."/>
            <person name="Weber N.D."/>
            <person name="Virtaneva K."/>
            <person name="Barbian K."/>
            <person name="Babar A."/>
            <person name="Rosenke K."/>
        </authorList>
    </citation>
    <scope>NUCLEOTIDE SEQUENCE</scope>
    <source>
        <strain evidence="11">92-2</strain>
    </source>
</reference>